<organism evidence="1 2">
    <name type="scientific">Heliobacterium chlorum</name>
    <dbReference type="NCBI Taxonomy" id="2698"/>
    <lineage>
        <taxon>Bacteria</taxon>
        <taxon>Bacillati</taxon>
        <taxon>Bacillota</taxon>
        <taxon>Clostridia</taxon>
        <taxon>Eubacteriales</taxon>
        <taxon>Heliobacteriaceae</taxon>
        <taxon>Heliobacterium</taxon>
    </lineage>
</organism>
<dbReference type="EMBL" id="JACVHF010000004">
    <property type="protein sequence ID" value="MBC9784256.1"/>
    <property type="molecule type" value="Genomic_DNA"/>
</dbReference>
<evidence type="ECO:0000313" key="2">
    <source>
        <dbReference type="Proteomes" id="UP000617402"/>
    </source>
</evidence>
<proteinExistence type="predicted"/>
<sequence>MDSFLLVAVIAVIAIVMKIFRGQRFDRDGGDVDFGTGDDCSSSDGGWNFWGSDVDGDCDNSGNDCGGDCGGNSGGDCGSDSGGDGGGGGGGSD</sequence>
<keyword evidence="2" id="KW-1185">Reference proteome</keyword>
<reference evidence="1 2" key="1">
    <citation type="submission" date="2020-07" db="EMBL/GenBank/DDBJ databases">
        <title>Draft whole-genome sequence of Heliobacterium chlorum DSM 3682, type strain.</title>
        <authorList>
            <person name="Kyndt J.A."/>
            <person name="Meyer T.E."/>
            <person name="Imhoff J.F."/>
        </authorList>
    </citation>
    <scope>NUCLEOTIDE SEQUENCE [LARGE SCALE GENOMIC DNA]</scope>
    <source>
        <strain evidence="1 2">DSM 3682</strain>
    </source>
</reference>
<evidence type="ECO:0000313" key="1">
    <source>
        <dbReference type="EMBL" id="MBC9784256.1"/>
    </source>
</evidence>
<gene>
    <name evidence="1" type="ORF">H1S01_06995</name>
</gene>
<dbReference type="Proteomes" id="UP000617402">
    <property type="component" value="Unassembled WGS sequence"/>
</dbReference>
<accession>A0ABR7T3L3</accession>
<name>A0ABR7T3L3_HELCL</name>
<comment type="caution">
    <text evidence="1">The sequence shown here is derived from an EMBL/GenBank/DDBJ whole genome shotgun (WGS) entry which is preliminary data.</text>
</comment>
<protein>
    <submittedName>
        <fullName evidence="1">Uncharacterized protein</fullName>
    </submittedName>
</protein>
<dbReference type="RefSeq" id="WP_188039363.1">
    <property type="nucleotide sequence ID" value="NZ_JACVHF010000004.1"/>
</dbReference>